<evidence type="ECO:0000313" key="3">
    <source>
        <dbReference type="RefSeq" id="XP_033582925.1"/>
    </source>
</evidence>
<evidence type="ECO:0000313" key="1">
    <source>
        <dbReference type="EMBL" id="KAF2815961.1"/>
    </source>
</evidence>
<sequence>MFPIPMVPCSELSVRALGTSFIVFHHFFLLMVSSTSALLRTPQIATPRILLSQISTDIDACPFGIVLSDLVI</sequence>
<dbReference type="RefSeq" id="XP_033582925.1">
    <property type="nucleotide sequence ID" value="XM_033712571.1"/>
</dbReference>
<proteinExistence type="predicted"/>
<keyword evidence="2" id="KW-1185">Reference proteome</keyword>
<gene>
    <name evidence="1 3" type="ORF">BDZ99DRAFT_126352</name>
</gene>
<evidence type="ECO:0000313" key="2">
    <source>
        <dbReference type="Proteomes" id="UP000504636"/>
    </source>
</evidence>
<protein>
    <submittedName>
        <fullName evidence="1 3">Uncharacterized protein</fullName>
    </submittedName>
</protein>
<accession>A0A6A6Z493</accession>
<dbReference type="AlphaFoldDB" id="A0A6A6Z493"/>
<name>A0A6A6Z493_9PEZI</name>
<dbReference type="Proteomes" id="UP000504636">
    <property type="component" value="Unplaced"/>
</dbReference>
<reference evidence="3" key="3">
    <citation type="submission" date="2025-04" db="UniProtKB">
        <authorList>
            <consortium name="RefSeq"/>
        </authorList>
    </citation>
    <scope>IDENTIFICATION</scope>
    <source>
        <strain evidence="3">CBS 304.34</strain>
    </source>
</reference>
<reference evidence="1 3" key="1">
    <citation type="journal article" date="2020" name="Stud. Mycol.">
        <title>101 Dothideomycetes genomes: a test case for predicting lifestyles and emergence of pathogens.</title>
        <authorList>
            <person name="Haridas S."/>
            <person name="Albert R."/>
            <person name="Binder M."/>
            <person name="Bloem J."/>
            <person name="Labutti K."/>
            <person name="Salamov A."/>
            <person name="Andreopoulos B."/>
            <person name="Baker S."/>
            <person name="Barry K."/>
            <person name="Bills G."/>
            <person name="Bluhm B."/>
            <person name="Cannon C."/>
            <person name="Castanera R."/>
            <person name="Culley D."/>
            <person name="Daum C."/>
            <person name="Ezra D."/>
            <person name="Gonzalez J."/>
            <person name="Henrissat B."/>
            <person name="Kuo A."/>
            <person name="Liang C."/>
            <person name="Lipzen A."/>
            <person name="Lutzoni F."/>
            <person name="Magnuson J."/>
            <person name="Mondo S."/>
            <person name="Nolan M."/>
            <person name="Ohm R."/>
            <person name="Pangilinan J."/>
            <person name="Park H.-J."/>
            <person name="Ramirez L."/>
            <person name="Alfaro M."/>
            <person name="Sun H."/>
            <person name="Tritt A."/>
            <person name="Yoshinaga Y."/>
            <person name="Zwiers L.-H."/>
            <person name="Turgeon B."/>
            <person name="Goodwin S."/>
            <person name="Spatafora J."/>
            <person name="Crous P."/>
            <person name="Grigoriev I."/>
        </authorList>
    </citation>
    <scope>NUCLEOTIDE SEQUENCE</scope>
    <source>
        <strain evidence="1 3">CBS 304.34</strain>
    </source>
</reference>
<dbReference type="GeneID" id="54453464"/>
<dbReference type="EMBL" id="MU003693">
    <property type="protein sequence ID" value="KAF2815961.1"/>
    <property type="molecule type" value="Genomic_DNA"/>
</dbReference>
<organism evidence="1">
    <name type="scientific">Mytilinidion resinicola</name>
    <dbReference type="NCBI Taxonomy" id="574789"/>
    <lineage>
        <taxon>Eukaryota</taxon>
        <taxon>Fungi</taxon>
        <taxon>Dikarya</taxon>
        <taxon>Ascomycota</taxon>
        <taxon>Pezizomycotina</taxon>
        <taxon>Dothideomycetes</taxon>
        <taxon>Pleosporomycetidae</taxon>
        <taxon>Mytilinidiales</taxon>
        <taxon>Mytilinidiaceae</taxon>
        <taxon>Mytilinidion</taxon>
    </lineage>
</organism>
<reference evidence="3" key="2">
    <citation type="submission" date="2020-04" db="EMBL/GenBank/DDBJ databases">
        <authorList>
            <consortium name="NCBI Genome Project"/>
        </authorList>
    </citation>
    <scope>NUCLEOTIDE SEQUENCE</scope>
    <source>
        <strain evidence="3">CBS 304.34</strain>
    </source>
</reference>